<accession>A0A372MDM0</accession>
<organism evidence="1 2">
    <name type="scientific">Sphaerochaeta halotolerans</name>
    <dbReference type="NCBI Taxonomy" id="2293840"/>
    <lineage>
        <taxon>Bacteria</taxon>
        <taxon>Pseudomonadati</taxon>
        <taxon>Spirochaetota</taxon>
        <taxon>Spirochaetia</taxon>
        <taxon>Spirochaetales</taxon>
        <taxon>Sphaerochaetaceae</taxon>
        <taxon>Sphaerochaeta</taxon>
    </lineage>
</organism>
<reference evidence="2" key="1">
    <citation type="submission" date="2018-08" db="EMBL/GenBank/DDBJ databases">
        <authorList>
            <person name="Grouzdev D.S."/>
            <person name="Krutkina M.S."/>
        </authorList>
    </citation>
    <scope>NUCLEOTIDE SEQUENCE [LARGE SCALE GENOMIC DNA]</scope>
    <source>
        <strain evidence="2">4-11</strain>
    </source>
</reference>
<gene>
    <name evidence="1" type="ORF">DYP60_12550</name>
</gene>
<name>A0A372MDM0_9SPIR</name>
<protein>
    <submittedName>
        <fullName evidence="1">Killer suppression protein</fullName>
    </submittedName>
</protein>
<sequence length="119" mass="13887">MTLYFKTKKLQRQCSEEKMMKKTFGKELCMKLKQRLMELQAADTLKDISHLPPPRCHELVNQGGVFSVDLVYPFRLLFVPTQDPLPIKPDGSIDQELVTEIEIRAILDTHDKKNQRRSM</sequence>
<comment type="caution">
    <text evidence="1">The sequence shown here is derived from an EMBL/GenBank/DDBJ whole genome shotgun (WGS) entry which is preliminary data.</text>
</comment>
<dbReference type="EMBL" id="QUWK01000016">
    <property type="protein sequence ID" value="RFU93887.1"/>
    <property type="molecule type" value="Genomic_DNA"/>
</dbReference>
<dbReference type="Gene3D" id="3.30.2310.20">
    <property type="entry name" value="RelE-like"/>
    <property type="match status" value="1"/>
</dbReference>
<evidence type="ECO:0000313" key="2">
    <source>
        <dbReference type="Proteomes" id="UP000264002"/>
    </source>
</evidence>
<reference evidence="1 2" key="2">
    <citation type="submission" date="2018-09" db="EMBL/GenBank/DDBJ databases">
        <title>Genome of Sphaerochaeta halotolerans strain 4-11.</title>
        <authorList>
            <person name="Nazina T.N."/>
            <person name="Sokolova D.S."/>
        </authorList>
    </citation>
    <scope>NUCLEOTIDE SEQUENCE [LARGE SCALE GENOMIC DNA]</scope>
    <source>
        <strain evidence="1 2">4-11</strain>
    </source>
</reference>
<keyword evidence="2" id="KW-1185">Reference proteome</keyword>
<dbReference type="AlphaFoldDB" id="A0A372MDM0"/>
<dbReference type="InterPro" id="IPR035093">
    <property type="entry name" value="RelE/ParE_toxin_dom_sf"/>
</dbReference>
<evidence type="ECO:0000313" key="1">
    <source>
        <dbReference type="EMBL" id="RFU93887.1"/>
    </source>
</evidence>
<dbReference type="Proteomes" id="UP000264002">
    <property type="component" value="Unassembled WGS sequence"/>
</dbReference>
<proteinExistence type="predicted"/>